<keyword evidence="2" id="KW-1185">Reference proteome</keyword>
<dbReference type="InterPro" id="IPR010033">
    <property type="entry name" value="HAD_SF_ppase_IIIC"/>
</dbReference>
<dbReference type="SUPFAM" id="SSF56784">
    <property type="entry name" value="HAD-like"/>
    <property type="match status" value="1"/>
</dbReference>
<proteinExistence type="predicted"/>
<dbReference type="InterPro" id="IPR036412">
    <property type="entry name" value="HAD-like_sf"/>
</dbReference>
<dbReference type="Proteomes" id="UP000006635">
    <property type="component" value="Segment"/>
</dbReference>
<dbReference type="NCBIfam" id="TIGR01684">
    <property type="entry name" value="viral_ppase"/>
    <property type="match status" value="1"/>
</dbReference>
<dbReference type="Pfam" id="PF05152">
    <property type="entry name" value="DUF705"/>
    <property type="match status" value="1"/>
</dbReference>
<evidence type="ECO:0000313" key="1">
    <source>
        <dbReference type="EMBL" id="AAK94165.1"/>
    </source>
</evidence>
<name>Q919I8_NPVCO</name>
<accession>Q919I8</accession>
<gene>
    <name evidence="1" type="primary">CUN087</name>
</gene>
<sequence length="303" mass="34948">MVSWYCIHRLRPAFNGHVLLLANNDQLVRFVGEASTAALYTIEFILVLKANDSVVQMCFDKLQKQSDYKLYQFSAPNDIVFLRAYLRQNFQVKFFGRTFVLFRADVSKLECINEWCVFELEYPSKSTGILELNLPLKPIHDRSLLVFDLDNTLIGDCFPSVLRDHRIPQFLTEYRNRHIVVLWSYGNAHHVNEAMREAGIDRRLFHLIMTGGHTSEEGTMSFTKRRIKFPTTISGRLPKSVGPVLSTLYDLGMEVGGTTVLVDDLADNNFNYDYHVIVSRFDDDNNPPNDWDSIDINIQSVLR</sequence>
<reference evidence="1 2" key="1">
    <citation type="journal article" date="2001" name="J. Virol.">
        <title>Genome sequence of a baculovirus pathogenic for Culex nigripalpus.</title>
        <authorList>
            <person name="Afonso C.L."/>
            <person name="Tulman E.R."/>
            <person name="Lu Z."/>
            <person name="Balinsky C.A."/>
            <person name="Moser B.A."/>
            <person name="Becnel J.J."/>
            <person name="Rock D.L."/>
            <person name="Kutish G.F."/>
        </authorList>
    </citation>
    <scope>NUCLEOTIDE SEQUENCE [LARGE SCALE GENOMIC DNA]</scope>
    <source>
        <strain evidence="2">Isolate Florida/1997</strain>
    </source>
</reference>
<dbReference type="Gene3D" id="3.40.50.1000">
    <property type="entry name" value="HAD superfamily/HAD-like"/>
    <property type="match status" value="1"/>
</dbReference>
<organismHost>
    <name type="scientific">Culex nigripalpus</name>
    <dbReference type="NCBI Taxonomy" id="42429"/>
</organismHost>
<dbReference type="KEGG" id="vg:921905"/>
<dbReference type="InterPro" id="IPR007827">
    <property type="entry name" value="DUF705"/>
</dbReference>
<dbReference type="RefSeq" id="NP_203392.1">
    <property type="nucleotide sequence ID" value="NC_003084.1"/>
</dbReference>
<organism evidence="1 2">
    <name type="scientific">Culex nigripalpus nucleopolyhedrovirus (isolate Florida/1997)</name>
    <name type="common">CuniNPV</name>
    <dbReference type="NCBI Taxonomy" id="645993"/>
    <lineage>
        <taxon>Viruses</taxon>
        <taxon>Viruses incertae sedis</taxon>
        <taxon>Naldaviricetes</taxon>
        <taxon>Lefavirales</taxon>
        <taxon>Baculoviridae</taxon>
        <taxon>Deltabaculovirus</taxon>
    </lineage>
</organism>
<dbReference type="InterPro" id="IPR023214">
    <property type="entry name" value="HAD_sf"/>
</dbReference>
<evidence type="ECO:0000313" key="2">
    <source>
        <dbReference type="Proteomes" id="UP000006635"/>
    </source>
</evidence>
<dbReference type="NCBIfam" id="TIGR01681">
    <property type="entry name" value="HAD-SF-IIIC"/>
    <property type="match status" value="1"/>
</dbReference>
<dbReference type="GeneID" id="921905"/>
<protein>
    <submittedName>
        <fullName evidence="1">CUN087 similar to AcMNPV ORF98</fullName>
    </submittedName>
</protein>
<dbReference type="EMBL" id="AF403738">
    <property type="protein sequence ID" value="AAK94165.1"/>
    <property type="molecule type" value="Genomic_DNA"/>
</dbReference>